<dbReference type="SUPFAM" id="SSF82866">
    <property type="entry name" value="Multidrug efflux transporter AcrB transmembrane domain"/>
    <property type="match status" value="2"/>
</dbReference>
<dbReference type="EMBL" id="FZNO01000001">
    <property type="protein sequence ID" value="SNR25047.1"/>
    <property type="molecule type" value="Genomic_DNA"/>
</dbReference>
<feature type="compositionally biased region" description="Low complexity" evidence="7">
    <location>
        <begin position="745"/>
        <end position="759"/>
    </location>
</feature>
<keyword evidence="11" id="KW-1185">Reference proteome</keyword>
<evidence type="ECO:0000256" key="7">
    <source>
        <dbReference type="SAM" id="MobiDB-lite"/>
    </source>
</evidence>
<feature type="transmembrane region" description="Helical" evidence="8">
    <location>
        <begin position="599"/>
        <end position="624"/>
    </location>
</feature>
<evidence type="ECO:0000259" key="9">
    <source>
        <dbReference type="PROSITE" id="PS50156"/>
    </source>
</evidence>
<evidence type="ECO:0000256" key="1">
    <source>
        <dbReference type="ARBA" id="ARBA00004651"/>
    </source>
</evidence>
<evidence type="ECO:0000313" key="10">
    <source>
        <dbReference type="EMBL" id="SNR25047.1"/>
    </source>
</evidence>
<keyword evidence="6 8" id="KW-0472">Membrane</keyword>
<dbReference type="Gene3D" id="1.20.1640.10">
    <property type="entry name" value="Multidrug efflux transporter AcrB transmembrane domain"/>
    <property type="match status" value="2"/>
</dbReference>
<dbReference type="GO" id="GO:0005886">
    <property type="term" value="C:plasma membrane"/>
    <property type="evidence" value="ECO:0007669"/>
    <property type="project" value="UniProtKB-SubCell"/>
</dbReference>
<feature type="transmembrane region" description="Helical" evidence="8">
    <location>
        <begin position="672"/>
        <end position="699"/>
    </location>
</feature>
<accession>A0A238UTM0</accession>
<feature type="transmembrane region" description="Helical" evidence="8">
    <location>
        <begin position="176"/>
        <end position="195"/>
    </location>
</feature>
<protein>
    <submittedName>
        <fullName evidence="10">Putative drug exporter of the RND superfamily</fullName>
    </submittedName>
</protein>
<comment type="subcellular location">
    <subcellularLocation>
        <location evidence="1">Cell membrane</location>
        <topology evidence="1">Multi-pass membrane protein</topology>
    </subcellularLocation>
</comment>
<evidence type="ECO:0000256" key="6">
    <source>
        <dbReference type="ARBA" id="ARBA00023136"/>
    </source>
</evidence>
<feature type="transmembrane region" description="Helical" evidence="8">
    <location>
        <begin position="540"/>
        <end position="559"/>
    </location>
</feature>
<feature type="transmembrane region" description="Helical" evidence="8">
    <location>
        <begin position="566"/>
        <end position="587"/>
    </location>
</feature>
<reference evidence="10 11" key="1">
    <citation type="submission" date="2017-06" db="EMBL/GenBank/DDBJ databases">
        <authorList>
            <person name="Kim H.J."/>
            <person name="Triplett B.A."/>
        </authorList>
    </citation>
    <scope>NUCLEOTIDE SEQUENCE [LARGE SCALE GENOMIC DNA]</scope>
    <source>
        <strain evidence="10 11">DSM 44272</strain>
    </source>
</reference>
<dbReference type="InterPro" id="IPR004869">
    <property type="entry name" value="MMPL_dom"/>
</dbReference>
<dbReference type="Pfam" id="PF03176">
    <property type="entry name" value="MMPL"/>
    <property type="match status" value="2"/>
</dbReference>
<dbReference type="InterPro" id="IPR000731">
    <property type="entry name" value="SSD"/>
</dbReference>
<feature type="compositionally biased region" description="Basic and acidic residues" evidence="7">
    <location>
        <begin position="761"/>
        <end position="770"/>
    </location>
</feature>
<keyword evidence="5 8" id="KW-1133">Transmembrane helix</keyword>
<dbReference type="PROSITE" id="PS50156">
    <property type="entry name" value="SSD"/>
    <property type="match status" value="1"/>
</dbReference>
<sequence>MRGVLVSGRWLVVLAWVTAALWVVLVPPPAGGGGGGGDVGSLLPADSEAVEVQQRSLAQFAVPVLSQTAVVVHDPNGLALLTRLDAALWALSHTRATLDGQVPSGGGHILAAVPIPTASPDTAVSYLYVSPGTSLDDTVELAHEYAAHFDQPGVQTYVTGLLPAQVQQADYLRSRLGVFEIATLLLITGVVALVFRSLVAPLVVLVVVALGFLVAYRLLTVAAGALGFVLPDQLRPLTAALFIGVVTDYCVLLFYGFRQQLERGLHRHEAAWRMSAAEGPLIAVAGLTVAGGTAALLAADFVLFRAFGPALALTVLLGVLVSLTLVPALLAILGSALFAPRRIRQVPPPAEAPAQPGRLIRTVADRRGATVATVLGVALLALAAVPLLFIRLDVSFTAGLPPDDPVRQGAQVLDASGVGGIVAPTEVLVEGPDVAEQRAALDRLQEAIRAQPGVAQVLGPAQNPLPQEFGIVFSRDGDAARFVVVFDSDPLTAPAIADLTLLQERLPALLAEAGVENAGVAVTGQTAIAAELTELTREDLWVTLVAVLAVELVILVVYLRALVAPVALLAASALGVAAALGLSVLVFQGLLGASGLTFYVPFVAAVLLLALGSDYNVFAVGSIWRAAAHHPLSRAIAVAMPATGRAISAAGIILAATFAMLAIIPLGPFLQLAFTMTVGLLLDTFLVRPVLTPAVLTLLGRTASWPSRRIRTTAAPREELRQTALSGEGAPHSLLSHVCPDRRLPSSSSESPSPRSPSRPLRPDGDGDSP</sequence>
<dbReference type="Proteomes" id="UP000198403">
    <property type="component" value="Unassembled WGS sequence"/>
</dbReference>
<evidence type="ECO:0000313" key="11">
    <source>
        <dbReference type="Proteomes" id="UP000198403"/>
    </source>
</evidence>
<keyword evidence="4 8" id="KW-0812">Transmembrane</keyword>
<keyword evidence="3" id="KW-1003">Cell membrane</keyword>
<gene>
    <name evidence="10" type="ORF">SAMN06272737_101316</name>
</gene>
<organism evidence="10 11">
    <name type="scientific">Blastococcus mobilis</name>
    <dbReference type="NCBI Taxonomy" id="1938746"/>
    <lineage>
        <taxon>Bacteria</taxon>
        <taxon>Bacillati</taxon>
        <taxon>Actinomycetota</taxon>
        <taxon>Actinomycetes</taxon>
        <taxon>Geodermatophilales</taxon>
        <taxon>Geodermatophilaceae</taxon>
        <taxon>Blastococcus</taxon>
    </lineage>
</organism>
<feature type="transmembrane region" description="Helical" evidence="8">
    <location>
        <begin position="310"/>
        <end position="339"/>
    </location>
</feature>
<evidence type="ECO:0000256" key="4">
    <source>
        <dbReference type="ARBA" id="ARBA00022692"/>
    </source>
</evidence>
<evidence type="ECO:0000256" key="8">
    <source>
        <dbReference type="SAM" id="Phobius"/>
    </source>
</evidence>
<feature type="transmembrane region" description="Helical" evidence="8">
    <location>
        <begin position="202"/>
        <end position="230"/>
    </location>
</feature>
<dbReference type="PANTHER" id="PTHR33406:SF6">
    <property type="entry name" value="MEMBRANE PROTEIN YDGH-RELATED"/>
    <property type="match status" value="1"/>
</dbReference>
<feature type="transmembrane region" description="Helical" evidence="8">
    <location>
        <begin position="281"/>
        <end position="304"/>
    </location>
</feature>
<evidence type="ECO:0000256" key="2">
    <source>
        <dbReference type="ARBA" id="ARBA00010157"/>
    </source>
</evidence>
<feature type="transmembrane region" description="Helical" evidence="8">
    <location>
        <begin position="368"/>
        <end position="390"/>
    </location>
</feature>
<feature type="transmembrane region" description="Helical" evidence="8">
    <location>
        <begin position="645"/>
        <end position="666"/>
    </location>
</feature>
<evidence type="ECO:0000256" key="5">
    <source>
        <dbReference type="ARBA" id="ARBA00022989"/>
    </source>
</evidence>
<proteinExistence type="inferred from homology"/>
<dbReference type="PANTHER" id="PTHR33406">
    <property type="entry name" value="MEMBRANE PROTEIN MJ1562-RELATED"/>
    <property type="match status" value="1"/>
</dbReference>
<name>A0A238UTM0_9ACTN</name>
<dbReference type="AlphaFoldDB" id="A0A238UTM0"/>
<evidence type="ECO:0000256" key="3">
    <source>
        <dbReference type="ARBA" id="ARBA00022475"/>
    </source>
</evidence>
<comment type="similarity">
    <text evidence="2">Belongs to the resistance-nodulation-cell division (RND) (TC 2.A.6) family. MmpL subfamily.</text>
</comment>
<dbReference type="InterPro" id="IPR050545">
    <property type="entry name" value="Mycobact_MmpL"/>
</dbReference>
<feature type="domain" description="SSD" evidence="9">
    <location>
        <begin position="573"/>
        <end position="698"/>
    </location>
</feature>
<feature type="region of interest" description="Disordered" evidence="7">
    <location>
        <begin position="722"/>
        <end position="770"/>
    </location>
</feature>
<feature type="transmembrane region" description="Helical" evidence="8">
    <location>
        <begin position="236"/>
        <end position="257"/>
    </location>
</feature>